<evidence type="ECO:0000313" key="2">
    <source>
        <dbReference type="Proteomes" id="UP000019443"/>
    </source>
</evidence>
<proteinExistence type="predicted"/>
<accession>W6S976</accession>
<dbReference type="Proteomes" id="UP000019443">
    <property type="component" value="Plasmid pLPU83d"/>
</dbReference>
<evidence type="ECO:0000313" key="1">
    <source>
        <dbReference type="EMBL" id="CDM62681.1"/>
    </source>
</evidence>
<keyword evidence="2" id="KW-1185">Reference proteome</keyword>
<geneLocation type="plasmid" evidence="1 2">
    <name>pLPU83d</name>
</geneLocation>
<protein>
    <submittedName>
        <fullName evidence="1">Uncharacterized protein</fullName>
    </submittedName>
</protein>
<keyword evidence="1" id="KW-0614">Plasmid</keyword>
<dbReference type="EMBL" id="HG916855">
    <property type="protein sequence ID" value="CDM62681.1"/>
    <property type="molecule type" value="Genomic_DNA"/>
</dbReference>
<gene>
    <name evidence="1" type="ORF">LPU83_pLPU83d_1311</name>
</gene>
<sequence>MPDPGLRRYSRVMFPMMRSADGSNGATFQVIAINRPSACPGEDEPRQAMPPIVSRRSDTIRCRQTPYDGRRLGNGPAGVRSHDQLSDEVLRHEVALSAVEL</sequence>
<organism evidence="1 2">
    <name type="scientific">Rhizobium favelukesii</name>
    <dbReference type="NCBI Taxonomy" id="348824"/>
    <lineage>
        <taxon>Bacteria</taxon>
        <taxon>Pseudomonadati</taxon>
        <taxon>Pseudomonadota</taxon>
        <taxon>Alphaproteobacteria</taxon>
        <taxon>Hyphomicrobiales</taxon>
        <taxon>Rhizobiaceae</taxon>
        <taxon>Rhizobium/Agrobacterium group</taxon>
        <taxon>Rhizobium</taxon>
    </lineage>
</organism>
<name>W6S976_9HYPH</name>
<dbReference type="AlphaFoldDB" id="W6S976"/>
<reference evidence="1" key="1">
    <citation type="submission" date="2013-11" db="EMBL/GenBank/DDBJ databases">
        <title>Draft genome sequence of the broad-host-range Rhizobium sp. LPU83 strain, a member of the low-genetic diversity Oregon-like Rhizobium sp. group.</title>
        <authorList>
            <person name="Wibberg D."/>
            <person name="Puehler A."/>
            <person name="Schlueter A."/>
        </authorList>
    </citation>
    <scope>NUCLEOTIDE SEQUENCE [LARGE SCALE GENOMIC DNA]</scope>
    <source>
        <strain evidence="1">LPU83</strain>
        <plasmid evidence="1">pLPU83d</plasmid>
    </source>
</reference>
<dbReference type="KEGG" id="rhl:LPU83_pLPU83d_1311"/>
<dbReference type="HOGENOM" id="CLU_2289409_0_0_5"/>